<evidence type="ECO:0000256" key="2">
    <source>
        <dbReference type="ARBA" id="ARBA00007857"/>
    </source>
</evidence>
<dbReference type="InterPro" id="IPR021726">
    <property type="entry name" value="THO_THOC2_N"/>
</dbReference>
<dbReference type="GO" id="GO:0000445">
    <property type="term" value="C:THO complex part of transcription export complex"/>
    <property type="evidence" value="ECO:0007669"/>
    <property type="project" value="TreeGrafter"/>
</dbReference>
<dbReference type="Proteomes" id="UP000005408">
    <property type="component" value="Unassembled WGS sequence"/>
</dbReference>
<feature type="compositionally biased region" description="Basic and acidic residues" evidence="6">
    <location>
        <begin position="1423"/>
        <end position="1433"/>
    </location>
</feature>
<feature type="domain" description="THO complex subunitTHOC2 N-terminal" evidence="8">
    <location>
        <begin position="554"/>
        <end position="629"/>
    </location>
</feature>
<reference evidence="10" key="1">
    <citation type="submission" date="2022-08" db="UniProtKB">
        <authorList>
            <consortium name="EnsemblMetazoa"/>
        </authorList>
    </citation>
    <scope>IDENTIFICATION</scope>
    <source>
        <strain evidence="10">05x7-T-G4-1.051#20</strain>
    </source>
</reference>
<feature type="compositionally biased region" description="Basic and acidic residues" evidence="6">
    <location>
        <begin position="1439"/>
        <end position="1476"/>
    </location>
</feature>
<sequence length="1540" mass="177235">MAAMSRGTDGVKLWEKAGKAEFIKQWSVIKEKNFLGRESKVMKNALFELSWRVVNGQMKVESAINVLEDLCENVKELPVAIADVFSILDIELSVLEDTNQRDKFISLVSGCEKFVASSLLKERLDLETLESLGLLASKSQFNQKYVKTKTKLYYKQKKFNLLREESEGYAKLIAELNQEITEKITVDQSVENLKSLIGCFDLDPNRVLDVLLESFECRPHLENFYVPLFKEYVTERKTLCHILGFKFRFFQDEETPTSLYKVAALLLQHNLIDLETLYPHLLPADAKIKEYHQKEADEAKAYVRKLSVVNLAEKSEEVKEPEVVKIDLYVTNQKLGLCEALLSLGVWDRAKEILDKLPEFFGTVHKPIATGLCAMVHCMMDTLYKNNAGLPKKILKGKLSGDKNLLRNIREVDSYRSLHSEVFPVMRYIGPYTSCDPVLLVKIIRLGKCFMTKRQSGGITPEDDVAYYGFLNMLDEVLLPSMSLLPGNCCLSEELWSFLKLFPYELRYRLYGNWKNDYSQHPKLVRIRADCLERARYLMKRISKENVKQSGRQLGKLSHSNPGVLFEYVLSQIQTHDNFIGPVVDSLKYLTSLSYDMLAYCIIDALANPDKSRMKYDDTNISKWLQSLANFAGCICRKYQVDLAGLMQFVANQLKAGKSFDLLLLREVVTKMAGIEISEEITDDQLNAMSGGELLRQEGGYFAQVRNTKKSSTRLKDSLLEHDLALALCILMSQQRDGVIYEESAESHLKLVGKLYDQCQDTLVQFGSFLSMQLSTEEFVKRLPTIDTLITAYHVPADAAFFLCRPQYTYAINSKFDELRKTDKNNKQSGSQLKQQRYIEAADEVMQPVVELIRPIYSPRVWEDLSATFFVTFWSMSMYDLAVPTTVYDKQIQQLTSQITAIEDNEDLPQSKKKKEKERCSSLIAKLKDEMKKQGDHCSRVMARLKAQRDSWFISRSTKNETITQFLQLCVFPRCCFTASDAVYCAKFIHILHDLKTPNFSTLICCDRIFCDITYTVTNCTENEAHRYGRFLCASLDTIMKWHSSKEIYDKECAAYPGFVTVFRKGTDSVNIADQLDYENYRHVCHKWHFRITKAMVACLESGNYIQIRNALIVLTKILPNYPKIQQFGQALERRVDRLRQDEKGKRPDIYALAMMYSGQLKGKKSIWVQETMFHHKEMKGSQKKQGGSSSKQDSKANGETKSSKENGEVKESSKEKKSEKKEKSEGKSKSEKKDEDKKDPGTKKSSKDKSKDKEKSKEEKSHKEDKSSTHKEKAIKREVEEDGERGQNKENKRSKEEAADKNKENKRSKEEAADKVEVKIRVKEEAQEWTERDVRDIREGHDFSHGDFKVKEEKLEKIKIKRTHSPSEVKDRDHKDHRLERASSIGSQESRGSWRSPEGSTKLHEDRDTKRRKVESASASGSKDRDHSETRERPRKSPSNERERERKDRKRTSLDYADDRCDGEVKRRRSAEPQHSHSSSRINGDSDKHSKREQSRDRLDGHAKEEAAEDGPHKSKSKEKSKNKDKTRDKSSSSKKSKK</sequence>
<keyword evidence="11" id="KW-1185">Reference proteome</keyword>
<evidence type="ECO:0000259" key="9">
    <source>
        <dbReference type="Pfam" id="PF16134"/>
    </source>
</evidence>
<feature type="compositionally biased region" description="Polar residues" evidence="6">
    <location>
        <begin position="1385"/>
        <end position="1394"/>
    </location>
</feature>
<feature type="compositionally biased region" description="Basic and acidic residues" evidence="6">
    <location>
        <begin position="1366"/>
        <end position="1382"/>
    </location>
</feature>
<evidence type="ECO:0000259" key="8">
    <source>
        <dbReference type="Pfam" id="PF11732"/>
    </source>
</evidence>
<evidence type="ECO:0000256" key="5">
    <source>
        <dbReference type="ARBA" id="ARBA00047033"/>
    </source>
</evidence>
<comment type="similarity">
    <text evidence="2">Belongs to the THOC2 family.</text>
</comment>
<dbReference type="InterPro" id="IPR032302">
    <property type="entry name" value="THOC2_N"/>
</dbReference>
<evidence type="ECO:0000313" key="10">
    <source>
        <dbReference type="EnsemblMetazoa" id="G24097.2:cds"/>
    </source>
</evidence>
<dbReference type="InterPro" id="IPR021418">
    <property type="entry name" value="THO_THOC2_C"/>
</dbReference>
<dbReference type="InterPro" id="IPR040007">
    <property type="entry name" value="Tho2"/>
</dbReference>
<feature type="domain" description="THO complex subunitTHOC2 C-terminal" evidence="7">
    <location>
        <begin position="862"/>
        <end position="1161"/>
    </location>
</feature>
<comment type="subcellular location">
    <subcellularLocation>
        <location evidence="1">Nucleus</location>
    </subcellularLocation>
</comment>
<protein>
    <recommendedName>
        <fullName evidence="3">THO complex subunit 2</fullName>
    </recommendedName>
</protein>
<comment type="subunit">
    <text evidence="5">Component of the THO subcomplex, which is composed of THOC1, THOC2, THOC3, THOC5, THOC6 and THOC7. The THO subcomplex interacts with DDX39B to form the THO-DDX39B complex which multimerizes into a 28-subunit tetrameric assembly. Component of the transcription/export (TREX) complex at least composed of ALYREF/THOC4, DDX39B, SARNP/CIP29, CHTOP and the THO subcomplex; in the complex interacts with THOC1, THOC3, THOC5, THOC7 and DDX39B. TREX seems to have a dynamic structure involving ATP-dependent remodeling. Interacts with POLDIP3 and ZC3H11A.</text>
</comment>
<dbReference type="GO" id="GO:0003729">
    <property type="term" value="F:mRNA binding"/>
    <property type="evidence" value="ECO:0007669"/>
    <property type="project" value="TreeGrafter"/>
</dbReference>
<dbReference type="GO" id="GO:0006406">
    <property type="term" value="P:mRNA export from nucleus"/>
    <property type="evidence" value="ECO:0007669"/>
    <property type="project" value="InterPro"/>
</dbReference>
<dbReference type="PANTHER" id="PTHR21597">
    <property type="entry name" value="THO2 PROTEIN"/>
    <property type="match status" value="1"/>
</dbReference>
<organism evidence="10 11">
    <name type="scientific">Magallana gigas</name>
    <name type="common">Pacific oyster</name>
    <name type="synonym">Crassostrea gigas</name>
    <dbReference type="NCBI Taxonomy" id="29159"/>
    <lineage>
        <taxon>Eukaryota</taxon>
        <taxon>Metazoa</taxon>
        <taxon>Spiralia</taxon>
        <taxon>Lophotrochozoa</taxon>
        <taxon>Mollusca</taxon>
        <taxon>Bivalvia</taxon>
        <taxon>Autobranchia</taxon>
        <taxon>Pteriomorphia</taxon>
        <taxon>Ostreida</taxon>
        <taxon>Ostreoidea</taxon>
        <taxon>Ostreidae</taxon>
        <taxon>Magallana</taxon>
    </lineage>
</organism>
<dbReference type="Pfam" id="PF11732">
    <property type="entry name" value="Thoc2"/>
    <property type="match status" value="1"/>
</dbReference>
<evidence type="ECO:0000256" key="6">
    <source>
        <dbReference type="SAM" id="MobiDB-lite"/>
    </source>
</evidence>
<feature type="compositionally biased region" description="Basic and acidic residues" evidence="6">
    <location>
        <begin position="1193"/>
        <end position="1359"/>
    </location>
</feature>
<evidence type="ECO:0000313" key="11">
    <source>
        <dbReference type="Proteomes" id="UP000005408"/>
    </source>
</evidence>
<dbReference type="PANTHER" id="PTHR21597:SF0">
    <property type="entry name" value="THO COMPLEX SUBUNIT 2"/>
    <property type="match status" value="1"/>
</dbReference>
<dbReference type="GO" id="GO:0006397">
    <property type="term" value="P:mRNA processing"/>
    <property type="evidence" value="ECO:0007669"/>
    <property type="project" value="InterPro"/>
</dbReference>
<proteinExistence type="inferred from homology"/>
<feature type="domain" description="THO complex subunit 2 N-terminal" evidence="9">
    <location>
        <begin position="10"/>
        <end position="303"/>
    </location>
</feature>
<evidence type="ECO:0000256" key="1">
    <source>
        <dbReference type="ARBA" id="ARBA00004123"/>
    </source>
</evidence>
<dbReference type="Pfam" id="PF11262">
    <property type="entry name" value="Tho2"/>
    <property type="match status" value="1"/>
</dbReference>
<evidence type="ECO:0000256" key="3">
    <source>
        <dbReference type="ARBA" id="ARBA00019596"/>
    </source>
</evidence>
<evidence type="ECO:0000259" key="7">
    <source>
        <dbReference type="Pfam" id="PF11262"/>
    </source>
</evidence>
<name>A0A8W8KPX0_MAGGI</name>
<keyword evidence="4" id="KW-0539">Nucleus</keyword>
<feature type="domain" description="THO complex subunit 2 N-terminal" evidence="9">
    <location>
        <begin position="408"/>
        <end position="552"/>
    </location>
</feature>
<dbReference type="Pfam" id="PF16134">
    <property type="entry name" value="THOC2_N"/>
    <property type="match status" value="2"/>
</dbReference>
<evidence type="ECO:0000256" key="4">
    <source>
        <dbReference type="ARBA" id="ARBA00023242"/>
    </source>
</evidence>
<feature type="region of interest" description="Disordered" evidence="6">
    <location>
        <begin position="1177"/>
        <end position="1540"/>
    </location>
</feature>
<dbReference type="EnsemblMetazoa" id="G24097.2">
    <property type="protein sequence ID" value="G24097.2:cds"/>
    <property type="gene ID" value="G24097"/>
</dbReference>
<feature type="compositionally biased region" description="Basic and acidic residues" evidence="6">
    <location>
        <begin position="1485"/>
        <end position="1533"/>
    </location>
</feature>
<accession>A0A8W8KPX0</accession>